<organism evidence="2 3">
    <name type="scientific">Taxus chinensis</name>
    <name type="common">Chinese yew</name>
    <name type="synonym">Taxus wallichiana var. chinensis</name>
    <dbReference type="NCBI Taxonomy" id="29808"/>
    <lineage>
        <taxon>Eukaryota</taxon>
        <taxon>Viridiplantae</taxon>
        <taxon>Streptophyta</taxon>
        <taxon>Embryophyta</taxon>
        <taxon>Tracheophyta</taxon>
        <taxon>Spermatophyta</taxon>
        <taxon>Pinopsida</taxon>
        <taxon>Pinidae</taxon>
        <taxon>Conifers II</taxon>
        <taxon>Cupressales</taxon>
        <taxon>Taxaceae</taxon>
        <taxon>Taxus</taxon>
    </lineage>
</organism>
<feature type="region of interest" description="Disordered" evidence="1">
    <location>
        <begin position="97"/>
        <end position="121"/>
    </location>
</feature>
<reference evidence="2 3" key="1">
    <citation type="journal article" date="2021" name="Nat. Plants">
        <title>The Taxus genome provides insights into paclitaxel biosynthesis.</title>
        <authorList>
            <person name="Xiong X."/>
            <person name="Gou J."/>
            <person name="Liao Q."/>
            <person name="Li Y."/>
            <person name="Zhou Q."/>
            <person name="Bi G."/>
            <person name="Li C."/>
            <person name="Du R."/>
            <person name="Wang X."/>
            <person name="Sun T."/>
            <person name="Guo L."/>
            <person name="Liang H."/>
            <person name="Lu P."/>
            <person name="Wu Y."/>
            <person name="Zhang Z."/>
            <person name="Ro D.K."/>
            <person name="Shang Y."/>
            <person name="Huang S."/>
            <person name="Yan J."/>
        </authorList>
    </citation>
    <scope>NUCLEOTIDE SEQUENCE [LARGE SCALE GENOMIC DNA]</scope>
    <source>
        <strain evidence="2">Ta-2019</strain>
    </source>
</reference>
<feature type="non-terminal residue" evidence="2">
    <location>
        <position position="1"/>
    </location>
</feature>
<accession>A0AA38LN50</accession>
<evidence type="ECO:0000256" key="1">
    <source>
        <dbReference type="SAM" id="MobiDB-lite"/>
    </source>
</evidence>
<name>A0AA38LN50_TAXCH</name>
<proteinExistence type="predicted"/>
<evidence type="ECO:0000313" key="3">
    <source>
        <dbReference type="Proteomes" id="UP000824469"/>
    </source>
</evidence>
<sequence>SGARILAENNLLFLGPENPSAFDPVVVAGTDTSALFSDHRHKTGLECHTKNDDQVVYSVQLSHMGNALINGQQLSKSKPSPAVGHMQIYNRATGVGYMQQQQEGVSEKRALRSTPSPGAGH</sequence>
<keyword evidence="3" id="KW-1185">Reference proteome</keyword>
<gene>
    <name evidence="2" type="ORF">KI387_001769</name>
</gene>
<dbReference type="AlphaFoldDB" id="A0AA38LN50"/>
<protein>
    <submittedName>
        <fullName evidence="2">Uncharacterized protein</fullName>
    </submittedName>
</protein>
<evidence type="ECO:0000313" key="2">
    <source>
        <dbReference type="EMBL" id="KAH9329661.1"/>
    </source>
</evidence>
<dbReference type="EMBL" id="JAHRHJ020000001">
    <property type="protein sequence ID" value="KAH9329661.1"/>
    <property type="molecule type" value="Genomic_DNA"/>
</dbReference>
<comment type="caution">
    <text evidence="2">The sequence shown here is derived from an EMBL/GenBank/DDBJ whole genome shotgun (WGS) entry which is preliminary data.</text>
</comment>
<dbReference type="Proteomes" id="UP000824469">
    <property type="component" value="Unassembled WGS sequence"/>
</dbReference>